<name>A0A397DDY9_APHAT</name>
<dbReference type="Proteomes" id="UP000265716">
    <property type="component" value="Unassembled WGS sequence"/>
</dbReference>
<comment type="caution">
    <text evidence="1">The sequence shown here is derived from an EMBL/GenBank/DDBJ whole genome shotgun (WGS) entry which is preliminary data.</text>
</comment>
<gene>
    <name evidence="1" type="ORF">DYB38_011193</name>
</gene>
<sequence length="51" mass="5754">MLTRQFHYQKGTAKDMMQKSCYHGVNFVIQQDATVFDAITRMAGINLGCLA</sequence>
<feature type="non-terminal residue" evidence="1">
    <location>
        <position position="51"/>
    </location>
</feature>
<reference evidence="1 2" key="1">
    <citation type="submission" date="2018-08" db="EMBL/GenBank/DDBJ databases">
        <title>Aphanomyces genome sequencing and annotation.</title>
        <authorList>
            <person name="Minardi D."/>
            <person name="Oidtmann B."/>
            <person name="Van Der Giezen M."/>
            <person name="Studholme D.J."/>
        </authorList>
    </citation>
    <scope>NUCLEOTIDE SEQUENCE [LARGE SCALE GENOMIC DNA]</scope>
    <source>
        <strain evidence="1 2">SA</strain>
    </source>
</reference>
<dbReference type="VEuPathDB" id="FungiDB:H257_15083"/>
<proteinExistence type="predicted"/>
<evidence type="ECO:0000313" key="2">
    <source>
        <dbReference type="Proteomes" id="UP000265716"/>
    </source>
</evidence>
<accession>A0A397DDY9</accession>
<dbReference type="AlphaFoldDB" id="A0A397DDY9"/>
<organism evidence="1 2">
    <name type="scientific">Aphanomyces astaci</name>
    <name type="common">Crayfish plague agent</name>
    <dbReference type="NCBI Taxonomy" id="112090"/>
    <lineage>
        <taxon>Eukaryota</taxon>
        <taxon>Sar</taxon>
        <taxon>Stramenopiles</taxon>
        <taxon>Oomycota</taxon>
        <taxon>Saprolegniomycetes</taxon>
        <taxon>Saprolegniales</taxon>
        <taxon>Verrucalvaceae</taxon>
        <taxon>Aphanomyces</taxon>
    </lineage>
</organism>
<evidence type="ECO:0000313" key="1">
    <source>
        <dbReference type="EMBL" id="RHY60378.1"/>
    </source>
</evidence>
<protein>
    <submittedName>
        <fullName evidence="1">Uncharacterized protein</fullName>
    </submittedName>
</protein>
<dbReference type="EMBL" id="QUTC01005080">
    <property type="protein sequence ID" value="RHY60378.1"/>
    <property type="molecule type" value="Genomic_DNA"/>
</dbReference>